<organism evidence="2 3">
    <name type="scientific">Halopseudomonas salegens</name>
    <dbReference type="NCBI Taxonomy" id="1434072"/>
    <lineage>
        <taxon>Bacteria</taxon>
        <taxon>Pseudomonadati</taxon>
        <taxon>Pseudomonadota</taxon>
        <taxon>Gammaproteobacteria</taxon>
        <taxon>Pseudomonadales</taxon>
        <taxon>Pseudomonadaceae</taxon>
        <taxon>Halopseudomonas</taxon>
    </lineage>
</organism>
<evidence type="ECO:0000313" key="3">
    <source>
        <dbReference type="Proteomes" id="UP000243924"/>
    </source>
</evidence>
<keyword evidence="3" id="KW-1185">Reference proteome</keyword>
<keyword evidence="1" id="KW-0732">Signal</keyword>
<gene>
    <name evidence="2" type="ORF">SAMN05216210_0965</name>
</gene>
<dbReference type="RefSeq" id="WP_092384673.1">
    <property type="nucleotide sequence ID" value="NZ_LT629787.1"/>
</dbReference>
<dbReference type="EMBL" id="LT629787">
    <property type="protein sequence ID" value="SDT97572.1"/>
    <property type="molecule type" value="Genomic_DNA"/>
</dbReference>
<evidence type="ECO:0000313" key="2">
    <source>
        <dbReference type="EMBL" id="SDT97572.1"/>
    </source>
</evidence>
<dbReference type="OrthoDB" id="9788260at2"/>
<proteinExistence type="predicted"/>
<evidence type="ECO:0000256" key="1">
    <source>
        <dbReference type="SAM" id="SignalP"/>
    </source>
</evidence>
<dbReference type="AlphaFoldDB" id="A0A1H2EQW5"/>
<dbReference type="Proteomes" id="UP000243924">
    <property type="component" value="Chromosome I"/>
</dbReference>
<protein>
    <submittedName>
        <fullName evidence="2">Uncharacterized protein</fullName>
    </submittedName>
</protein>
<feature type="chain" id="PRO_5009273225" evidence="1">
    <location>
        <begin position="22"/>
        <end position="157"/>
    </location>
</feature>
<reference evidence="3" key="1">
    <citation type="submission" date="2016-10" db="EMBL/GenBank/DDBJ databases">
        <authorList>
            <person name="Varghese N."/>
            <person name="Submissions S."/>
        </authorList>
    </citation>
    <scope>NUCLEOTIDE SEQUENCE [LARGE SCALE GENOMIC DNA]</scope>
    <source>
        <strain evidence="3">CECT 8338</strain>
    </source>
</reference>
<sequence length="157" mass="18123">MLKKTLTLLIVLNLYAGAVPADINQYIPELYETYKTKERQCIAIALDNETTSDEINILQRLDSQDVYAYAIKRGIDHRIQCTSKELVQLLHTGWAAHHVRSIDPAVNDFDHLLDSVVDPRYLEAITHLSGVSQRVINQLDKIEYFQKPFDIESRPWE</sequence>
<accession>A0A1H2EQW5</accession>
<name>A0A1H2EQW5_9GAMM</name>
<feature type="signal peptide" evidence="1">
    <location>
        <begin position="1"/>
        <end position="21"/>
    </location>
</feature>